<keyword evidence="4" id="KW-1185">Reference proteome</keyword>
<dbReference type="PANTHER" id="PTHR33840:SF2">
    <property type="entry name" value="TLE1 PHOSPHOLIPASE DOMAIN-CONTAINING PROTEIN"/>
    <property type="match status" value="1"/>
</dbReference>
<feature type="domain" description="T6SS Phospholipase effector Tle1-like catalytic" evidence="2">
    <location>
        <begin position="39"/>
        <end position="306"/>
    </location>
</feature>
<dbReference type="InterPro" id="IPR018712">
    <property type="entry name" value="Tle1-like_cat"/>
</dbReference>
<protein>
    <recommendedName>
        <fullName evidence="2">T6SS Phospholipase effector Tle1-like catalytic domain-containing protein</fullName>
    </recommendedName>
</protein>
<gene>
    <name evidence="3" type="ORF">GSTUAT00003220001</name>
</gene>
<sequence>MATEQPTENGSAKAPTVAEASAARSPSQRTTPKKPKVSRLVLCFDGTGNKFTGDASDTNIVKIYQLLARGTKGQFHYYQPGIGTYVTGTNSFTPKIWSTFTDYITQTLDEALGISFADHVVSGYKFIMRYYTPGDDIYILGFSRGAYTARFLAQMVQSIGLLSRGNEEMINFAWDTYAKYERRREDRDPKAESFMENFRDTFCRKDVTIRFLGLFDSVNSVGSFEIPGLRRSFDNISIPPAIHVRHAVSIDERRAKFKPALFDDKRGHDIKEVWFPGNHGDVGGGWVPDSNGHLLSDIPLAWMINEMKNLPNVEKPLAWLEEAGNIPHHDPVQSPHVARTAVLGKIHDALAFAKGFTFTNVFGWWLIEWIPIFSRRELEDDKWVSRRIPPNGGESRDLPSGATIHASAHVRELEDPKYRPKNTNYRSAIGPGQQAPRKKESSWRTWQNDLVGKQWNSVGVHEREPLLNGGGNSATA</sequence>
<feature type="compositionally biased region" description="Polar residues" evidence="1">
    <location>
        <begin position="1"/>
        <end position="10"/>
    </location>
</feature>
<dbReference type="Proteomes" id="UP001412239">
    <property type="component" value="Unassembled WGS sequence"/>
</dbReference>
<name>A0A292Q155_9PEZI</name>
<dbReference type="PANTHER" id="PTHR33840">
    <property type="match status" value="1"/>
</dbReference>
<proteinExistence type="predicted"/>
<dbReference type="Pfam" id="PF09994">
    <property type="entry name" value="T6SS_Tle1-like_cat"/>
    <property type="match status" value="1"/>
</dbReference>
<organism evidence="3 4">
    <name type="scientific">Tuber aestivum</name>
    <name type="common">summer truffle</name>
    <dbReference type="NCBI Taxonomy" id="59557"/>
    <lineage>
        <taxon>Eukaryota</taxon>
        <taxon>Fungi</taxon>
        <taxon>Dikarya</taxon>
        <taxon>Ascomycota</taxon>
        <taxon>Pezizomycotina</taxon>
        <taxon>Pezizomycetes</taxon>
        <taxon>Pezizales</taxon>
        <taxon>Tuberaceae</taxon>
        <taxon>Tuber</taxon>
    </lineage>
</organism>
<evidence type="ECO:0000313" key="4">
    <source>
        <dbReference type="Proteomes" id="UP001412239"/>
    </source>
</evidence>
<feature type="region of interest" description="Disordered" evidence="1">
    <location>
        <begin position="1"/>
        <end position="34"/>
    </location>
</feature>
<dbReference type="AlphaFoldDB" id="A0A292Q155"/>
<reference evidence="3" key="1">
    <citation type="submission" date="2015-10" db="EMBL/GenBank/DDBJ databases">
        <authorList>
            <person name="Regsiter A."/>
            <person name="william w."/>
        </authorList>
    </citation>
    <scope>NUCLEOTIDE SEQUENCE</scope>
    <source>
        <strain evidence="3">Montdore</strain>
    </source>
</reference>
<dbReference type="EMBL" id="LN890987">
    <property type="protein sequence ID" value="CUS12608.1"/>
    <property type="molecule type" value="Genomic_DNA"/>
</dbReference>
<feature type="region of interest" description="Disordered" evidence="1">
    <location>
        <begin position="415"/>
        <end position="476"/>
    </location>
</feature>
<accession>A0A292Q155</accession>
<dbReference type="SUPFAM" id="SSF53474">
    <property type="entry name" value="alpha/beta-Hydrolases"/>
    <property type="match status" value="1"/>
</dbReference>
<dbReference type="InterPro" id="IPR029058">
    <property type="entry name" value="AB_hydrolase_fold"/>
</dbReference>
<evidence type="ECO:0000259" key="2">
    <source>
        <dbReference type="Pfam" id="PF09994"/>
    </source>
</evidence>
<evidence type="ECO:0000313" key="3">
    <source>
        <dbReference type="EMBL" id="CUS12608.1"/>
    </source>
</evidence>
<evidence type="ECO:0000256" key="1">
    <source>
        <dbReference type="SAM" id="MobiDB-lite"/>
    </source>
</evidence>